<reference evidence="2" key="3">
    <citation type="submission" date="2020-02" db="EMBL/GenBank/DDBJ databases">
        <authorList>
            <person name="Matsumoto Y."/>
            <person name="Motooka D."/>
            <person name="Nakamura S."/>
        </authorList>
    </citation>
    <scope>NUCLEOTIDE SEQUENCE</scope>
    <source>
        <strain evidence="2">JCM 6377</strain>
    </source>
</reference>
<evidence type="ECO:0000256" key="1">
    <source>
        <dbReference type="SAM" id="Phobius"/>
    </source>
</evidence>
<organism evidence="3 4">
    <name type="scientific">Mycolicibacterium agri</name>
    <name type="common">Mycobacterium agri</name>
    <dbReference type="NCBI Taxonomy" id="36811"/>
    <lineage>
        <taxon>Bacteria</taxon>
        <taxon>Bacillati</taxon>
        <taxon>Actinomycetota</taxon>
        <taxon>Actinomycetes</taxon>
        <taxon>Mycobacteriales</taxon>
        <taxon>Mycobacteriaceae</taxon>
        <taxon>Mycolicibacterium</taxon>
    </lineage>
</organism>
<feature type="transmembrane region" description="Helical" evidence="1">
    <location>
        <begin position="21"/>
        <end position="43"/>
    </location>
</feature>
<evidence type="ECO:0000313" key="3">
    <source>
        <dbReference type="EMBL" id="PEG33800.1"/>
    </source>
</evidence>
<keyword evidence="4" id="KW-1185">Reference proteome</keyword>
<protein>
    <submittedName>
        <fullName evidence="3">Uncharacterized protein</fullName>
    </submittedName>
</protein>
<dbReference type="OrthoDB" id="4735250at2"/>
<dbReference type="RefSeq" id="WP_097943999.1">
    <property type="nucleotide sequence ID" value="NZ_BLKS01000001.1"/>
</dbReference>
<feature type="transmembrane region" description="Helical" evidence="1">
    <location>
        <begin position="55"/>
        <end position="80"/>
    </location>
</feature>
<keyword evidence="1" id="KW-0812">Transmembrane</keyword>
<accession>A0A2A7MQI7</accession>
<sequence>MSIIPARVHESVQRVDRTYSLVTGIMAGIAAVVALWKIFWLVFTAATLPILGYSGLWLAISLAWWAAIAVLGAFWAVVFLQRYTKQP</sequence>
<dbReference type="Proteomes" id="UP000465302">
    <property type="component" value="Unassembled WGS sequence"/>
</dbReference>
<dbReference type="EMBL" id="PDCP01000092">
    <property type="protein sequence ID" value="PEG33800.1"/>
    <property type="molecule type" value="Genomic_DNA"/>
</dbReference>
<keyword evidence="1" id="KW-1133">Transmembrane helix</keyword>
<evidence type="ECO:0000313" key="4">
    <source>
        <dbReference type="Proteomes" id="UP000220914"/>
    </source>
</evidence>
<dbReference type="AlphaFoldDB" id="A0A2A7MQI7"/>
<comment type="caution">
    <text evidence="3">The sequence shown here is derived from an EMBL/GenBank/DDBJ whole genome shotgun (WGS) entry which is preliminary data.</text>
</comment>
<dbReference type="Proteomes" id="UP000220914">
    <property type="component" value="Unassembled WGS sequence"/>
</dbReference>
<dbReference type="EMBL" id="BLKS01000001">
    <property type="protein sequence ID" value="GFG50355.1"/>
    <property type="molecule type" value="Genomic_DNA"/>
</dbReference>
<gene>
    <name evidence="3" type="ORF">CQY20_28915</name>
    <name evidence="2" type="ORF">MAGR_17960</name>
</gene>
<reference evidence="3 4" key="1">
    <citation type="submission" date="2017-10" db="EMBL/GenBank/DDBJ databases">
        <title>The new phylogeny of genus Mycobacterium.</title>
        <authorList>
            <person name="Tortoli E."/>
            <person name="Trovato A."/>
            <person name="Cirillo D.M."/>
        </authorList>
    </citation>
    <scope>NUCLEOTIDE SEQUENCE [LARGE SCALE GENOMIC DNA]</scope>
    <source>
        <strain evidence="3 4">CCUG37673</strain>
    </source>
</reference>
<keyword evidence="1" id="KW-0472">Membrane</keyword>
<evidence type="ECO:0000313" key="2">
    <source>
        <dbReference type="EMBL" id="GFG50355.1"/>
    </source>
</evidence>
<name>A0A2A7MQI7_MYCAG</name>
<reference evidence="2 5" key="2">
    <citation type="journal article" date="2019" name="Emerg. Microbes Infect.">
        <title>Comprehensive subspecies identification of 175 nontuberculous mycobacteria species based on 7547 genomic profiles.</title>
        <authorList>
            <person name="Matsumoto Y."/>
            <person name="Kinjo T."/>
            <person name="Motooka D."/>
            <person name="Nabeya D."/>
            <person name="Jung N."/>
            <person name="Uechi K."/>
            <person name="Horii T."/>
            <person name="Iida T."/>
            <person name="Fujita J."/>
            <person name="Nakamura S."/>
        </authorList>
    </citation>
    <scope>NUCLEOTIDE SEQUENCE [LARGE SCALE GENOMIC DNA]</scope>
    <source>
        <strain evidence="2 5">JCM 6377</strain>
    </source>
</reference>
<proteinExistence type="predicted"/>
<evidence type="ECO:0000313" key="5">
    <source>
        <dbReference type="Proteomes" id="UP000465302"/>
    </source>
</evidence>